<feature type="non-terminal residue" evidence="1">
    <location>
        <position position="1"/>
    </location>
</feature>
<evidence type="ECO:0008006" key="2">
    <source>
        <dbReference type="Google" id="ProtNLM"/>
    </source>
</evidence>
<dbReference type="AlphaFoldDB" id="A0A146LNB8"/>
<protein>
    <recommendedName>
        <fullName evidence="2">MULE transposase domain-containing protein</fullName>
    </recommendedName>
</protein>
<accession>A0A146LNB8</accession>
<evidence type="ECO:0000313" key="1">
    <source>
        <dbReference type="EMBL" id="JAQ07850.1"/>
    </source>
</evidence>
<reference evidence="1" key="1">
    <citation type="journal article" date="2016" name="Gigascience">
        <title>De novo construction of an expanded transcriptome assembly for the western tarnished plant bug, Lygus hesperus.</title>
        <authorList>
            <person name="Tassone E.E."/>
            <person name="Geib S.M."/>
            <person name="Hall B."/>
            <person name="Fabrick J.A."/>
            <person name="Brent C.S."/>
            <person name="Hull J.J."/>
        </authorList>
    </citation>
    <scope>NUCLEOTIDE SEQUENCE</scope>
</reference>
<dbReference type="EMBL" id="GDHC01010779">
    <property type="protein sequence ID" value="JAQ07850.1"/>
    <property type="molecule type" value="Transcribed_RNA"/>
</dbReference>
<gene>
    <name evidence="1" type="ORF">g.42040</name>
</gene>
<proteinExistence type="predicted"/>
<name>A0A146LNB8_LYGHE</name>
<organism evidence="1">
    <name type="scientific">Lygus hesperus</name>
    <name type="common">Western plant bug</name>
    <dbReference type="NCBI Taxonomy" id="30085"/>
    <lineage>
        <taxon>Eukaryota</taxon>
        <taxon>Metazoa</taxon>
        <taxon>Ecdysozoa</taxon>
        <taxon>Arthropoda</taxon>
        <taxon>Hexapoda</taxon>
        <taxon>Insecta</taxon>
        <taxon>Pterygota</taxon>
        <taxon>Neoptera</taxon>
        <taxon>Paraneoptera</taxon>
        <taxon>Hemiptera</taxon>
        <taxon>Heteroptera</taxon>
        <taxon>Panheteroptera</taxon>
        <taxon>Cimicomorpha</taxon>
        <taxon>Miridae</taxon>
        <taxon>Mirini</taxon>
        <taxon>Lygus</taxon>
    </lineage>
</organism>
<sequence length="190" mass="22214">NPKGALQHWFRKIQFLGLVPHYKMDLDVGWWLRWAFGFPLLPSSRVGETFCEWILDKPEAGGRAVTEFAQYVHDTYISKNAPFPPEMWASQSAETTRTTNACESFHAHFKNNFTSPHPNIYVFLDVLLDLQREIYAKINCADEVHTPRNAAVHRQRWVQKLISLHRSGEIADYQYVKRVSAKYRPQHDEQ</sequence>